<comment type="cofactor">
    <cofactor evidence="1">
        <name>pyridoxal 5'-phosphate</name>
        <dbReference type="ChEBI" id="CHEBI:597326"/>
    </cofactor>
</comment>
<dbReference type="GO" id="GO:0003941">
    <property type="term" value="F:L-serine ammonia-lyase activity"/>
    <property type="evidence" value="ECO:0007669"/>
    <property type="project" value="TreeGrafter"/>
</dbReference>
<dbReference type="Pfam" id="PF00291">
    <property type="entry name" value="PALP"/>
    <property type="match status" value="1"/>
</dbReference>
<dbReference type="PANTHER" id="PTHR48078:SF6">
    <property type="entry name" value="L-THREONINE DEHYDRATASE CATABOLIC TDCB"/>
    <property type="match status" value="1"/>
</dbReference>
<dbReference type="GO" id="GO:0004794">
    <property type="term" value="F:threonine deaminase activity"/>
    <property type="evidence" value="ECO:0007669"/>
    <property type="project" value="TreeGrafter"/>
</dbReference>
<evidence type="ECO:0000256" key="3">
    <source>
        <dbReference type="ARBA" id="ARBA00022898"/>
    </source>
</evidence>
<gene>
    <name evidence="6" type="ORF">KEG57_37220</name>
</gene>
<dbReference type="InterPro" id="IPR050147">
    <property type="entry name" value="Ser/Thr_Dehydratase"/>
</dbReference>
<accession>A0A9X4AVC4</accession>
<evidence type="ECO:0000313" key="7">
    <source>
        <dbReference type="Proteomes" id="UP001151081"/>
    </source>
</evidence>
<dbReference type="InterPro" id="IPR036052">
    <property type="entry name" value="TrpB-like_PALP_sf"/>
</dbReference>
<reference evidence="6 7" key="1">
    <citation type="submission" date="2021-04" db="EMBL/GenBank/DDBJ databases">
        <title>Genome analysis of Polyangium sp.</title>
        <authorList>
            <person name="Li Y."/>
            <person name="Wang J."/>
        </authorList>
    </citation>
    <scope>NUCLEOTIDE SEQUENCE [LARGE SCALE GENOMIC DNA]</scope>
    <source>
        <strain evidence="6 7">SDU14</strain>
    </source>
</reference>
<dbReference type="GO" id="GO:0006565">
    <property type="term" value="P:L-serine catabolic process"/>
    <property type="evidence" value="ECO:0007669"/>
    <property type="project" value="TreeGrafter"/>
</dbReference>
<dbReference type="FunFam" id="3.40.50.1100:FF:000007">
    <property type="entry name" value="L-threonine dehydratase catabolic TdcB"/>
    <property type="match status" value="1"/>
</dbReference>
<dbReference type="CDD" id="cd01562">
    <property type="entry name" value="Thr-dehyd"/>
    <property type="match status" value="1"/>
</dbReference>
<proteinExistence type="inferred from homology"/>
<keyword evidence="7" id="KW-1185">Reference proteome</keyword>
<dbReference type="PANTHER" id="PTHR48078">
    <property type="entry name" value="THREONINE DEHYDRATASE, MITOCHONDRIAL-RELATED"/>
    <property type="match status" value="1"/>
</dbReference>
<dbReference type="GO" id="GO:0009097">
    <property type="term" value="P:isoleucine biosynthetic process"/>
    <property type="evidence" value="ECO:0007669"/>
    <property type="project" value="TreeGrafter"/>
</dbReference>
<name>A0A9X4AVC4_9BACT</name>
<dbReference type="InterPro" id="IPR001926">
    <property type="entry name" value="TrpB-like_PALP"/>
</dbReference>
<evidence type="ECO:0000313" key="6">
    <source>
        <dbReference type="EMBL" id="MDC3986179.1"/>
    </source>
</evidence>
<organism evidence="6 7">
    <name type="scientific">Polyangium jinanense</name>
    <dbReference type="NCBI Taxonomy" id="2829994"/>
    <lineage>
        <taxon>Bacteria</taxon>
        <taxon>Pseudomonadati</taxon>
        <taxon>Myxococcota</taxon>
        <taxon>Polyangia</taxon>
        <taxon>Polyangiales</taxon>
        <taxon>Polyangiaceae</taxon>
        <taxon>Polyangium</taxon>
    </lineage>
</organism>
<dbReference type="Proteomes" id="UP001151081">
    <property type="component" value="Unassembled WGS sequence"/>
</dbReference>
<keyword evidence="3" id="KW-0663">Pyridoxal phosphate</keyword>
<dbReference type="SUPFAM" id="SSF53686">
    <property type="entry name" value="Tryptophan synthase beta subunit-like PLP-dependent enzymes"/>
    <property type="match status" value="1"/>
</dbReference>
<dbReference type="EMBL" id="JAGTJJ010000036">
    <property type="protein sequence ID" value="MDC3986179.1"/>
    <property type="molecule type" value="Genomic_DNA"/>
</dbReference>
<dbReference type="AlphaFoldDB" id="A0A9X4AVC4"/>
<evidence type="ECO:0000256" key="4">
    <source>
        <dbReference type="ARBA" id="ARBA00023239"/>
    </source>
</evidence>
<evidence type="ECO:0000256" key="2">
    <source>
        <dbReference type="ARBA" id="ARBA00010869"/>
    </source>
</evidence>
<feature type="domain" description="Tryptophan synthase beta chain-like PALP" evidence="5">
    <location>
        <begin position="24"/>
        <end position="320"/>
    </location>
</feature>
<comment type="similarity">
    <text evidence="2">Belongs to the serine/threonine dehydratase family.</text>
</comment>
<comment type="caution">
    <text evidence="6">The sequence shown here is derived from an EMBL/GenBank/DDBJ whole genome shotgun (WGS) entry which is preliminary data.</text>
</comment>
<evidence type="ECO:0000259" key="5">
    <source>
        <dbReference type="Pfam" id="PF00291"/>
    </source>
</evidence>
<dbReference type="RefSeq" id="WP_272425674.1">
    <property type="nucleotide sequence ID" value="NZ_JAGTJJ010000036.1"/>
</dbReference>
<dbReference type="Gene3D" id="3.40.50.1100">
    <property type="match status" value="2"/>
</dbReference>
<sequence length="342" mass="35917">MNAPLPSVSPRHVLAAAKRLAPSGLIRTTPLDPSLPLSAMIPADVFHKLELFQPTGSFKVRGAANKLLRLRDEEQEVFRRGFVAASAGNHGLGLAHAAAKLSARATLVVPRTVSPAKLESLWRYPVELIVSVGNYDVAEADGRRIEAERGLTFVSPYNDADVIAGAGTVGLEILADLPDVDLVLVPVGGGGLAAGIALYVKSIAPRTRVVGVQSEASPAMHKSLAAGHVTEAEELPSLADGLAGNVEQGSITFDLCRRFLDDLVLVTEAEIAEAMRHFLREERLVVEGSAAVGAAALLAGKIDLARTGVARPRVVNVVTGRNVSEATLRAILSPPEAGRNEA</sequence>
<protein>
    <submittedName>
        <fullName evidence="6">Threonine/serine dehydratase</fullName>
    </submittedName>
</protein>
<evidence type="ECO:0000256" key="1">
    <source>
        <dbReference type="ARBA" id="ARBA00001933"/>
    </source>
</evidence>
<dbReference type="GO" id="GO:0006567">
    <property type="term" value="P:L-threonine catabolic process"/>
    <property type="evidence" value="ECO:0007669"/>
    <property type="project" value="TreeGrafter"/>
</dbReference>
<keyword evidence="4" id="KW-0456">Lyase</keyword>